<evidence type="ECO:0000259" key="3">
    <source>
        <dbReference type="PROSITE" id="PS51186"/>
    </source>
</evidence>
<dbReference type="Proteomes" id="UP001519331">
    <property type="component" value="Unassembled WGS sequence"/>
</dbReference>
<sequence>MPVQRAMEVCPVEVAVSIVGGTWKLTVIKHLMEGTQRFGELSRMVPLANRKTLTRQLRELEEDGVVHREIYPEVPPKVEYSLTALGQELVSVIEAMNTWGSHYSSHQNSDTADPPTPQRRSLSADRPPQEDHMTETLQIRMPLPADEEQVRAAQAELAAEDFDFSFQKPEQSWEDYLEGLRREHEGVDLAPGRVPATMFLGTVGEEVVGRVHIRHELTPTLREMGGHIGYAVRPQHRRRGYATQMLRLGLQKLRELGVEQALVTCEDTNLGSIRTIEACGGVLEDIAGQPGTAPMRRYWVDLVG</sequence>
<dbReference type="Gene3D" id="3.40.630.30">
    <property type="match status" value="1"/>
</dbReference>
<feature type="domain" description="N-acetyltransferase" evidence="3">
    <location>
        <begin position="141"/>
        <end position="300"/>
    </location>
</feature>
<proteinExistence type="predicted"/>
<dbReference type="Pfam" id="PF00583">
    <property type="entry name" value="Acetyltransf_1"/>
    <property type="match status" value="1"/>
</dbReference>
<comment type="caution">
    <text evidence="4">The sequence shown here is derived from an EMBL/GenBank/DDBJ whole genome shotgun (WGS) entry which is preliminary data.</text>
</comment>
<accession>A0ABS4SZM7</accession>
<dbReference type="InterPro" id="IPR000182">
    <property type="entry name" value="GNAT_dom"/>
</dbReference>
<evidence type="ECO:0000313" key="5">
    <source>
        <dbReference type="Proteomes" id="UP001519331"/>
    </source>
</evidence>
<evidence type="ECO:0000313" key="4">
    <source>
        <dbReference type="EMBL" id="MBP2317661.1"/>
    </source>
</evidence>
<dbReference type="InterPro" id="IPR016181">
    <property type="entry name" value="Acyl_CoA_acyltransferase"/>
</dbReference>
<dbReference type="Pfam" id="PF01638">
    <property type="entry name" value="HxlR"/>
    <property type="match status" value="1"/>
</dbReference>
<dbReference type="InterPro" id="IPR011991">
    <property type="entry name" value="ArsR-like_HTH"/>
</dbReference>
<dbReference type="PANTHER" id="PTHR39173:SF1">
    <property type="entry name" value="ACETYLTRANSFERASE"/>
    <property type="match status" value="1"/>
</dbReference>
<dbReference type="InterPro" id="IPR036388">
    <property type="entry name" value="WH-like_DNA-bd_sf"/>
</dbReference>
<dbReference type="EMBL" id="JAGINX010000001">
    <property type="protein sequence ID" value="MBP2317661.1"/>
    <property type="molecule type" value="Genomic_DNA"/>
</dbReference>
<feature type="domain" description="HTH hxlR-type" evidence="2">
    <location>
        <begin position="10"/>
        <end position="108"/>
    </location>
</feature>
<evidence type="ECO:0000259" key="2">
    <source>
        <dbReference type="PROSITE" id="PS51118"/>
    </source>
</evidence>
<gene>
    <name evidence="4" type="ORF">JOF45_000680</name>
</gene>
<dbReference type="SUPFAM" id="SSF55729">
    <property type="entry name" value="Acyl-CoA N-acyltransferases (Nat)"/>
    <property type="match status" value="1"/>
</dbReference>
<dbReference type="SUPFAM" id="SSF46785">
    <property type="entry name" value="Winged helix' DNA-binding domain"/>
    <property type="match status" value="1"/>
</dbReference>
<name>A0ABS4SZM7_9MICC</name>
<dbReference type="CDD" id="cd00090">
    <property type="entry name" value="HTH_ARSR"/>
    <property type="match status" value="1"/>
</dbReference>
<dbReference type="InterPro" id="IPR002577">
    <property type="entry name" value="HTH_HxlR"/>
</dbReference>
<feature type="region of interest" description="Disordered" evidence="1">
    <location>
        <begin position="103"/>
        <end position="133"/>
    </location>
</feature>
<reference evidence="4 5" key="1">
    <citation type="submission" date="2021-03" db="EMBL/GenBank/DDBJ databases">
        <title>Sequencing the genomes of 1000 actinobacteria strains.</title>
        <authorList>
            <person name="Klenk H.-P."/>
        </authorList>
    </citation>
    <scope>NUCLEOTIDE SEQUENCE [LARGE SCALE GENOMIC DNA]</scope>
    <source>
        <strain evidence="4 5">DSM 12544</strain>
    </source>
</reference>
<dbReference type="PANTHER" id="PTHR39173">
    <property type="entry name" value="ACETYLTRANSFERASE"/>
    <property type="match status" value="1"/>
</dbReference>
<dbReference type="PROSITE" id="PS51118">
    <property type="entry name" value="HTH_HXLR"/>
    <property type="match status" value="1"/>
</dbReference>
<evidence type="ECO:0000256" key="1">
    <source>
        <dbReference type="SAM" id="MobiDB-lite"/>
    </source>
</evidence>
<protein>
    <submittedName>
        <fullName evidence="4">Acetyltransferase/DNA-binding HxlR family transcriptional regulator</fullName>
    </submittedName>
</protein>
<dbReference type="PROSITE" id="PS51186">
    <property type="entry name" value="GNAT"/>
    <property type="match status" value="1"/>
</dbReference>
<dbReference type="CDD" id="cd04301">
    <property type="entry name" value="NAT_SF"/>
    <property type="match status" value="1"/>
</dbReference>
<keyword evidence="5" id="KW-1185">Reference proteome</keyword>
<dbReference type="Gene3D" id="1.10.10.10">
    <property type="entry name" value="Winged helix-like DNA-binding domain superfamily/Winged helix DNA-binding domain"/>
    <property type="match status" value="1"/>
</dbReference>
<organism evidence="4 5">
    <name type="scientific">Nesterenkonia lacusekhoensis</name>
    <dbReference type="NCBI Taxonomy" id="150832"/>
    <lineage>
        <taxon>Bacteria</taxon>
        <taxon>Bacillati</taxon>
        <taxon>Actinomycetota</taxon>
        <taxon>Actinomycetes</taxon>
        <taxon>Micrococcales</taxon>
        <taxon>Micrococcaceae</taxon>
        <taxon>Nesterenkonia</taxon>
    </lineage>
</organism>
<dbReference type="InterPro" id="IPR036390">
    <property type="entry name" value="WH_DNA-bd_sf"/>
</dbReference>